<dbReference type="AlphaFoldDB" id="A0A0F9UWS0"/>
<evidence type="ECO:0000313" key="1">
    <source>
        <dbReference type="EMBL" id="KKN97470.1"/>
    </source>
</evidence>
<reference evidence="1" key="1">
    <citation type="journal article" date="2015" name="Nature">
        <title>Complex archaea that bridge the gap between prokaryotes and eukaryotes.</title>
        <authorList>
            <person name="Spang A."/>
            <person name="Saw J.H."/>
            <person name="Jorgensen S.L."/>
            <person name="Zaremba-Niedzwiedzka K."/>
            <person name="Martijn J."/>
            <person name="Lind A.E."/>
            <person name="van Eijk R."/>
            <person name="Schleper C."/>
            <person name="Guy L."/>
            <person name="Ettema T.J."/>
        </authorList>
    </citation>
    <scope>NUCLEOTIDE SEQUENCE</scope>
</reference>
<protein>
    <recommendedName>
        <fullName evidence="2">TubC N-terminal docking domain-containing protein</fullName>
    </recommendedName>
</protein>
<comment type="caution">
    <text evidence="1">The sequence shown here is derived from an EMBL/GenBank/DDBJ whole genome shotgun (WGS) entry which is preliminary data.</text>
</comment>
<name>A0A0F9UWS0_9ZZZZ</name>
<organism evidence="1">
    <name type="scientific">marine sediment metagenome</name>
    <dbReference type="NCBI Taxonomy" id="412755"/>
    <lineage>
        <taxon>unclassified sequences</taxon>
        <taxon>metagenomes</taxon>
        <taxon>ecological metagenomes</taxon>
    </lineage>
</organism>
<accession>A0A0F9UWS0</accession>
<proteinExistence type="predicted"/>
<evidence type="ECO:0008006" key="2">
    <source>
        <dbReference type="Google" id="ProtNLM"/>
    </source>
</evidence>
<gene>
    <name evidence="1" type="ORF">LCGC14_0155890</name>
</gene>
<dbReference type="EMBL" id="LAZR01000057">
    <property type="protein sequence ID" value="KKN97470.1"/>
    <property type="molecule type" value="Genomic_DNA"/>
</dbReference>
<sequence>MAAIDYLREQGLTAQRVGSRVRLKPKGLITEDVRQYVKKHRLVLLAELAANDGEARRMSWKVIRDGRALCTMIGEPTTYHEAQEIARWRWPDAEILEN</sequence>